<dbReference type="PANTHER" id="PTHR30480:SF13">
    <property type="entry name" value="BETA-HEXOSAMINIDASE"/>
    <property type="match status" value="1"/>
</dbReference>
<name>A0A1I7K1S5_9BACT</name>
<keyword evidence="4" id="KW-0378">Hydrolase</keyword>
<dbReference type="Gene3D" id="3.40.50.1700">
    <property type="entry name" value="Glycoside hydrolase family 3 C-terminal domain"/>
    <property type="match status" value="1"/>
</dbReference>
<organism evidence="8 9">
    <name type="scientific">Pontibacter akesuensis</name>
    <dbReference type="NCBI Taxonomy" id="388950"/>
    <lineage>
        <taxon>Bacteria</taxon>
        <taxon>Pseudomonadati</taxon>
        <taxon>Bacteroidota</taxon>
        <taxon>Cytophagia</taxon>
        <taxon>Cytophagales</taxon>
        <taxon>Hymenobacteraceae</taxon>
        <taxon>Pontibacter</taxon>
    </lineage>
</organism>
<evidence type="ECO:0000256" key="1">
    <source>
        <dbReference type="ARBA" id="ARBA00001231"/>
    </source>
</evidence>
<dbReference type="Proteomes" id="UP000182491">
    <property type="component" value="Unassembled WGS sequence"/>
</dbReference>
<dbReference type="InterPro" id="IPR017853">
    <property type="entry name" value="GH"/>
</dbReference>
<dbReference type="Pfam" id="PF00144">
    <property type="entry name" value="Beta-lactamase"/>
    <property type="match status" value="1"/>
</dbReference>
<comment type="catalytic activity">
    <reaction evidence="1">
        <text>Hydrolysis of terminal non-reducing N-acetyl-D-hexosamine residues in N-acetyl-beta-D-hexosaminides.</text>
        <dbReference type="EC" id="3.2.1.52"/>
    </reaction>
</comment>
<dbReference type="SUPFAM" id="SSF56601">
    <property type="entry name" value="beta-lactamase/transpeptidase-like"/>
    <property type="match status" value="1"/>
</dbReference>
<dbReference type="InterPro" id="IPR001764">
    <property type="entry name" value="Glyco_hydro_3_N"/>
</dbReference>
<feature type="domain" description="Beta-lactamase-related" evidence="6">
    <location>
        <begin position="606"/>
        <end position="957"/>
    </location>
</feature>
<dbReference type="Pfam" id="PF00933">
    <property type="entry name" value="Glyco_hydro_3"/>
    <property type="match status" value="1"/>
</dbReference>
<feature type="domain" description="Glycoside hydrolase family 3 N-terminal" evidence="7">
    <location>
        <begin position="50"/>
        <end position="363"/>
    </location>
</feature>
<evidence type="ECO:0000313" key="9">
    <source>
        <dbReference type="Proteomes" id="UP000182491"/>
    </source>
</evidence>
<gene>
    <name evidence="8" type="ORF">SAMN04487941_3295</name>
</gene>
<keyword evidence="5" id="KW-0326">Glycosidase</keyword>
<evidence type="ECO:0000313" key="8">
    <source>
        <dbReference type="EMBL" id="SFU91384.1"/>
    </source>
</evidence>
<dbReference type="EMBL" id="FPCA01000004">
    <property type="protein sequence ID" value="SFU91384.1"/>
    <property type="molecule type" value="Genomic_DNA"/>
</dbReference>
<dbReference type="GO" id="GO:0004563">
    <property type="term" value="F:beta-N-acetylhexosaminidase activity"/>
    <property type="evidence" value="ECO:0007669"/>
    <property type="project" value="UniProtKB-EC"/>
</dbReference>
<dbReference type="SUPFAM" id="SSF51445">
    <property type="entry name" value="(Trans)glycosidases"/>
    <property type="match status" value="1"/>
</dbReference>
<dbReference type="GO" id="GO:0005975">
    <property type="term" value="P:carbohydrate metabolic process"/>
    <property type="evidence" value="ECO:0007669"/>
    <property type="project" value="InterPro"/>
</dbReference>
<dbReference type="AlphaFoldDB" id="A0A1I7K1S5"/>
<evidence type="ECO:0000259" key="6">
    <source>
        <dbReference type="Pfam" id="PF00144"/>
    </source>
</evidence>
<dbReference type="InterPro" id="IPR019800">
    <property type="entry name" value="Glyco_hydro_3_AS"/>
</dbReference>
<dbReference type="Gene3D" id="3.40.710.10">
    <property type="entry name" value="DD-peptidase/beta-lactamase superfamily"/>
    <property type="match status" value="1"/>
</dbReference>
<sequence>MLKSFSIGLLILIFLGMGSLMSLTPSEEVIVNPQEKVWVDSVMKTLSPAQRIGQLFMVAAYSNKNEKHFREIDTLVSRYGVGGVMFMQGSPVKQAALTNRFQAAAKVKLLVAMDAEWGLDMRLDSSMHFARQMTLGAMDDDRYVYLMAREIALKMNRIGVNVSFSPVLDVNNNANNPVIGSRSFGESKEEVARRGIAYIRGLQDHGVIAVAKHFPGHGDTDTDSHLALPVIPHDMKRLTEVELYPFKKSFDAGVMGVMVAHLYLPAIDSTRNLATTLSKPLVTGLLKDKMKYNGLVFTDALNMKGVSRYYKPGEVDLKALLAGNDVLLFPEDVPTAVAKIQEAVQKKLITQEEIDSRVRKILQAKYWTGLNTYKPVKLANLKEEVDRPTSSILQEQLFEHAVTVVENKDNLLPFRNLDTLSIASVAIGVSPHNVFQETLGNYAPISKFAVANRYAPDSVFTNLIPKLKDNDLVVVSIHNMNLTPAKNFGIGTSARGFIKYLQEHTNKKVVVAVLGNAYSLQYFESSKWLLCGYEDNPVSQSLVPQVLFGARAAKGKLPVSATKKYTAGTGLPTASLGRLKYGVPESVGMDSEVLKQIDNIALEAVAYAATPGCQVLVVKDGTVVFNKSYGYYTYDAVKPVTNNTIYDIASITKVAATLQAIMFLKDRGKIDLDAKLATYLPELKGTNKANLVMRDILAHQAGLRSGITTWQKTIDNKKLKDTYYASTKNDTYENMLIPGVYSINSMEDSLWTWTVKSALRPKPKSGGYDYEYSDIGFYILKRVAETMLNQPIEEFMDQNFYAPLGLSTLTYTPLLKHPRERIAPTEEDNYFRKNLIWGTVHDQGAAMMGGVGGHAGLFGNANDLAILMQMNMNNGNYGGHRYYTSDVVSEFAKQQFKSSRRGLGWDKPAIDGSGGPTSNLASAKTFGHTGFTGTAAWADPENKLIYIFLSNRVYPDAGNSKLVKYNIRTRIHDVVYKAMVPKT</sequence>
<dbReference type="RefSeq" id="WP_068837037.1">
    <property type="nucleotide sequence ID" value="NZ_CP014766.1"/>
</dbReference>
<dbReference type="Gene3D" id="3.20.20.300">
    <property type="entry name" value="Glycoside hydrolase, family 3, N-terminal domain"/>
    <property type="match status" value="1"/>
</dbReference>
<evidence type="ECO:0000259" key="7">
    <source>
        <dbReference type="Pfam" id="PF00933"/>
    </source>
</evidence>
<dbReference type="STRING" id="388950.GCA_001611675_00877"/>
<dbReference type="InterPro" id="IPR001466">
    <property type="entry name" value="Beta-lactam-related"/>
</dbReference>
<comment type="similarity">
    <text evidence="2">Belongs to the glycosyl hydrolase 3 family.</text>
</comment>
<dbReference type="EC" id="3.2.1.52" evidence="3"/>
<dbReference type="InterPro" id="IPR050226">
    <property type="entry name" value="NagZ_Beta-hexosaminidase"/>
</dbReference>
<dbReference type="InterPro" id="IPR036962">
    <property type="entry name" value="Glyco_hydro_3_N_sf"/>
</dbReference>
<reference evidence="9" key="1">
    <citation type="submission" date="2016-10" db="EMBL/GenBank/DDBJ databases">
        <authorList>
            <person name="Varghese N."/>
        </authorList>
    </citation>
    <scope>NUCLEOTIDE SEQUENCE [LARGE SCALE GENOMIC DNA]</scope>
    <source>
        <strain evidence="9">DSM 18820</strain>
    </source>
</reference>
<dbReference type="GO" id="GO:0009254">
    <property type="term" value="P:peptidoglycan turnover"/>
    <property type="evidence" value="ECO:0007669"/>
    <property type="project" value="TreeGrafter"/>
</dbReference>
<protein>
    <recommendedName>
        <fullName evidence="3">beta-N-acetylhexosaminidase</fullName>
        <ecNumber evidence="3">3.2.1.52</ecNumber>
    </recommendedName>
</protein>
<evidence type="ECO:0000256" key="5">
    <source>
        <dbReference type="ARBA" id="ARBA00023295"/>
    </source>
</evidence>
<accession>A0A1I7K1S5</accession>
<dbReference type="InterPro" id="IPR012338">
    <property type="entry name" value="Beta-lactam/transpept-like"/>
</dbReference>
<evidence type="ECO:0000256" key="2">
    <source>
        <dbReference type="ARBA" id="ARBA00005336"/>
    </source>
</evidence>
<keyword evidence="9" id="KW-1185">Reference proteome</keyword>
<proteinExistence type="inferred from homology"/>
<evidence type="ECO:0000256" key="4">
    <source>
        <dbReference type="ARBA" id="ARBA00022801"/>
    </source>
</evidence>
<evidence type="ECO:0000256" key="3">
    <source>
        <dbReference type="ARBA" id="ARBA00012663"/>
    </source>
</evidence>
<dbReference type="PANTHER" id="PTHR30480">
    <property type="entry name" value="BETA-HEXOSAMINIDASE-RELATED"/>
    <property type="match status" value="1"/>
</dbReference>
<dbReference type="PROSITE" id="PS00775">
    <property type="entry name" value="GLYCOSYL_HYDROL_F3"/>
    <property type="match status" value="1"/>
</dbReference>
<dbReference type="InterPro" id="IPR036881">
    <property type="entry name" value="Glyco_hydro_3_C_sf"/>
</dbReference>